<dbReference type="GO" id="GO:0016491">
    <property type="term" value="F:oxidoreductase activity"/>
    <property type="evidence" value="ECO:0007669"/>
    <property type="project" value="InterPro"/>
</dbReference>
<protein>
    <recommendedName>
        <fullName evidence="12">Cytochrome aa3 subunit 2</fullName>
    </recommendedName>
</protein>
<dbReference type="PANTHER" id="PTHR22888">
    <property type="entry name" value="CYTOCHROME C OXIDASE, SUBUNIT II"/>
    <property type="match status" value="1"/>
</dbReference>
<dbReference type="Gene3D" id="2.60.40.420">
    <property type="entry name" value="Cupredoxins - blue copper proteins"/>
    <property type="match status" value="1"/>
</dbReference>
<keyword evidence="4" id="KW-0679">Respiratory chain</keyword>
<dbReference type="Proteomes" id="UP000831684">
    <property type="component" value="Chromosome"/>
</dbReference>
<dbReference type="EMBL" id="CP083239">
    <property type="protein sequence ID" value="UOK69450.1"/>
    <property type="molecule type" value="Genomic_DNA"/>
</dbReference>
<evidence type="ECO:0000256" key="10">
    <source>
        <dbReference type="ARBA" id="ARBA00023136"/>
    </source>
</evidence>
<evidence type="ECO:0000256" key="13">
    <source>
        <dbReference type="ARBA" id="ARBA00047816"/>
    </source>
</evidence>
<dbReference type="InterPro" id="IPR014222">
    <property type="entry name" value="Cyt_c_oxidase_su2"/>
</dbReference>
<dbReference type="GO" id="GO:0042773">
    <property type="term" value="P:ATP synthesis coupled electron transport"/>
    <property type="evidence" value="ECO:0007669"/>
    <property type="project" value="TreeGrafter"/>
</dbReference>
<comment type="similarity">
    <text evidence="2">Belongs to the cytochrome c oxidase subunit 2 family.</text>
</comment>
<reference evidence="16" key="1">
    <citation type="submission" date="2021-09" db="EMBL/GenBank/DDBJ databases">
        <title>Network and meta-omics reveal the key degrader and cooperation patterns in an efficient 1,4-dioxane-degrading microbial community.</title>
        <authorList>
            <person name="Dai C."/>
        </authorList>
    </citation>
    <scope>NUCLEOTIDE SEQUENCE</scope>
    <source>
        <strain evidence="16">ZM13</strain>
    </source>
</reference>
<evidence type="ECO:0000256" key="12">
    <source>
        <dbReference type="ARBA" id="ARBA00031399"/>
    </source>
</evidence>
<dbReference type="InterPro" id="IPR008972">
    <property type="entry name" value="Cupredoxin"/>
</dbReference>
<evidence type="ECO:0000256" key="5">
    <source>
        <dbReference type="ARBA" id="ARBA00022692"/>
    </source>
</evidence>
<dbReference type="GO" id="GO:0005507">
    <property type="term" value="F:copper ion binding"/>
    <property type="evidence" value="ECO:0007669"/>
    <property type="project" value="InterPro"/>
</dbReference>
<dbReference type="PANTHER" id="PTHR22888:SF9">
    <property type="entry name" value="CYTOCHROME C OXIDASE SUBUNIT 2"/>
    <property type="match status" value="1"/>
</dbReference>
<feature type="transmembrane region" description="Helical" evidence="14">
    <location>
        <begin position="25"/>
        <end position="49"/>
    </location>
</feature>
<evidence type="ECO:0000313" key="17">
    <source>
        <dbReference type="Proteomes" id="UP000831684"/>
    </source>
</evidence>
<proteinExistence type="inferred from homology"/>
<dbReference type="PROSITE" id="PS00078">
    <property type="entry name" value="COX2"/>
    <property type="match status" value="1"/>
</dbReference>
<comment type="subcellular location">
    <subcellularLocation>
        <location evidence="1">Membrane</location>
        <topology evidence="1">Multi-pass membrane protein</topology>
    </subcellularLocation>
</comment>
<dbReference type="InterPro" id="IPR045187">
    <property type="entry name" value="CcO_II"/>
</dbReference>
<dbReference type="NCBIfam" id="TIGR02866">
    <property type="entry name" value="CoxB"/>
    <property type="match status" value="1"/>
</dbReference>
<gene>
    <name evidence="16" type="primary">coxB</name>
    <name evidence="16" type="ORF">K9D25_11840</name>
</gene>
<feature type="domain" description="Cytochrome oxidase subunit II copper A binding" evidence="15">
    <location>
        <begin position="91"/>
        <end position="205"/>
    </location>
</feature>
<comment type="catalytic activity">
    <reaction evidence="13">
        <text>4 Fe(II)-[cytochrome c] + O2 + 8 H(+)(in) = 4 Fe(III)-[cytochrome c] + 2 H2O + 4 H(+)(out)</text>
        <dbReference type="Rhea" id="RHEA:11436"/>
        <dbReference type="Rhea" id="RHEA-COMP:10350"/>
        <dbReference type="Rhea" id="RHEA-COMP:14399"/>
        <dbReference type="ChEBI" id="CHEBI:15377"/>
        <dbReference type="ChEBI" id="CHEBI:15378"/>
        <dbReference type="ChEBI" id="CHEBI:15379"/>
        <dbReference type="ChEBI" id="CHEBI:29033"/>
        <dbReference type="ChEBI" id="CHEBI:29034"/>
        <dbReference type="EC" id="7.1.1.9"/>
    </reaction>
</comment>
<dbReference type="InterPro" id="IPR001505">
    <property type="entry name" value="Copper_CuA"/>
</dbReference>
<name>A0A9E6ZVS4_9HYPH</name>
<dbReference type="GO" id="GO:0016020">
    <property type="term" value="C:membrane"/>
    <property type="evidence" value="ECO:0007669"/>
    <property type="project" value="UniProtKB-SubCell"/>
</dbReference>
<keyword evidence="9" id="KW-0186">Copper</keyword>
<evidence type="ECO:0000256" key="4">
    <source>
        <dbReference type="ARBA" id="ARBA00022660"/>
    </source>
</evidence>
<keyword evidence="3" id="KW-0813">Transport</keyword>
<dbReference type="PROSITE" id="PS50857">
    <property type="entry name" value="COX2_CUA"/>
    <property type="match status" value="1"/>
</dbReference>
<dbReference type="Pfam" id="PF00116">
    <property type="entry name" value="COX2"/>
    <property type="match status" value="1"/>
</dbReference>
<evidence type="ECO:0000256" key="7">
    <source>
        <dbReference type="ARBA" id="ARBA00022982"/>
    </source>
</evidence>
<comment type="function">
    <text evidence="11">Subunits I and II form the functional core of the enzyme complex. Electrons originating in cytochrome c are transferred via heme a and Cu(A) to the binuclear center formed by heme a3 and Cu(B).</text>
</comment>
<evidence type="ECO:0000256" key="11">
    <source>
        <dbReference type="ARBA" id="ARBA00024688"/>
    </source>
</evidence>
<evidence type="ECO:0000313" key="16">
    <source>
        <dbReference type="EMBL" id="UOK69450.1"/>
    </source>
</evidence>
<evidence type="ECO:0000256" key="9">
    <source>
        <dbReference type="ARBA" id="ARBA00023008"/>
    </source>
</evidence>
<dbReference type="KEGG" id="apol:K9D25_11840"/>
<keyword evidence="7" id="KW-0249">Electron transport</keyword>
<evidence type="ECO:0000256" key="14">
    <source>
        <dbReference type="SAM" id="Phobius"/>
    </source>
</evidence>
<evidence type="ECO:0000256" key="6">
    <source>
        <dbReference type="ARBA" id="ARBA00022723"/>
    </source>
</evidence>
<dbReference type="AlphaFoldDB" id="A0A9E6ZVS4"/>
<keyword evidence="5 14" id="KW-0812">Transmembrane</keyword>
<dbReference type="InterPro" id="IPR002429">
    <property type="entry name" value="CcO_II-like_C"/>
</dbReference>
<dbReference type="RefSeq" id="WP_244375352.1">
    <property type="nucleotide sequence ID" value="NZ_CP083239.1"/>
</dbReference>
<sequence length="209" mass="22436">MTLAGCKGPLSTLTPAGPIAQDIAFLWWGLLAGATALALMVFVLVALGFGRPRAITEGRWVFGMGVWFSLGVLSLILIAALWVGERILPHGPALEVRAHARQWAWSFSHPGADGPVTSEGVLHIPAGRPVDVLITSTDVIHSFWVPQLGGKMDAIPGRENRLRLEAAQPGTYEGLCAEFCGLEHATMRFEVIAHDPAQWPPVSPEGPRP</sequence>
<evidence type="ECO:0000256" key="2">
    <source>
        <dbReference type="ARBA" id="ARBA00007866"/>
    </source>
</evidence>
<dbReference type="GO" id="GO:0004129">
    <property type="term" value="F:cytochrome-c oxidase activity"/>
    <property type="evidence" value="ECO:0007669"/>
    <property type="project" value="UniProtKB-EC"/>
</dbReference>
<evidence type="ECO:0000256" key="1">
    <source>
        <dbReference type="ARBA" id="ARBA00004141"/>
    </source>
</evidence>
<keyword evidence="6" id="KW-0479">Metal-binding</keyword>
<evidence type="ECO:0000256" key="3">
    <source>
        <dbReference type="ARBA" id="ARBA00022448"/>
    </source>
</evidence>
<feature type="transmembrane region" description="Helical" evidence="14">
    <location>
        <begin position="61"/>
        <end position="83"/>
    </location>
</feature>
<accession>A0A9E6ZVS4</accession>
<keyword evidence="10 14" id="KW-0472">Membrane</keyword>
<dbReference type="SUPFAM" id="SSF49503">
    <property type="entry name" value="Cupredoxins"/>
    <property type="match status" value="1"/>
</dbReference>
<evidence type="ECO:0000256" key="8">
    <source>
        <dbReference type="ARBA" id="ARBA00022989"/>
    </source>
</evidence>
<keyword evidence="8 14" id="KW-1133">Transmembrane helix</keyword>
<organism evidence="16 17">
    <name type="scientific">Ancylobacter polymorphus</name>
    <dbReference type="NCBI Taxonomy" id="223390"/>
    <lineage>
        <taxon>Bacteria</taxon>
        <taxon>Pseudomonadati</taxon>
        <taxon>Pseudomonadota</taxon>
        <taxon>Alphaproteobacteria</taxon>
        <taxon>Hyphomicrobiales</taxon>
        <taxon>Xanthobacteraceae</taxon>
        <taxon>Ancylobacter</taxon>
    </lineage>
</organism>
<evidence type="ECO:0000259" key="15">
    <source>
        <dbReference type="PROSITE" id="PS50857"/>
    </source>
</evidence>